<reference evidence="1 2" key="1">
    <citation type="submission" date="2018-03" db="EMBL/GenBank/DDBJ databases">
        <title>Genomic Encyclopedia of Archaeal and Bacterial Type Strains, Phase II (KMG-II): from individual species to whole genera.</title>
        <authorList>
            <person name="Goeker M."/>
        </authorList>
    </citation>
    <scope>NUCLEOTIDE SEQUENCE [LARGE SCALE GENOMIC DNA]</scope>
    <source>
        <strain evidence="1 2">DSM 13175</strain>
    </source>
</reference>
<dbReference type="OrthoDB" id="2237275at2"/>
<evidence type="ECO:0000313" key="1">
    <source>
        <dbReference type="EMBL" id="PRY84255.1"/>
    </source>
</evidence>
<protein>
    <recommendedName>
        <fullName evidence="3">RNA polymerase alpha subunit</fullName>
    </recommendedName>
</protein>
<comment type="caution">
    <text evidence="1">The sequence shown here is derived from an EMBL/GenBank/DDBJ whole genome shotgun (WGS) entry which is preliminary data.</text>
</comment>
<dbReference type="EMBL" id="PVTO01000001">
    <property type="protein sequence ID" value="PRY84255.1"/>
    <property type="molecule type" value="Genomic_DNA"/>
</dbReference>
<dbReference type="Proteomes" id="UP000238205">
    <property type="component" value="Unassembled WGS sequence"/>
</dbReference>
<keyword evidence="2" id="KW-1185">Reference proteome</keyword>
<evidence type="ECO:0008006" key="3">
    <source>
        <dbReference type="Google" id="ProtNLM"/>
    </source>
</evidence>
<organism evidence="1 2">
    <name type="scientific">Alkalibacterium olivapovliticus</name>
    <dbReference type="NCBI Taxonomy" id="99907"/>
    <lineage>
        <taxon>Bacteria</taxon>
        <taxon>Bacillati</taxon>
        <taxon>Bacillota</taxon>
        <taxon>Bacilli</taxon>
        <taxon>Lactobacillales</taxon>
        <taxon>Carnobacteriaceae</taxon>
        <taxon>Alkalibacterium</taxon>
    </lineage>
</organism>
<dbReference type="AlphaFoldDB" id="A0A2T0WC24"/>
<gene>
    <name evidence="1" type="ORF">CLV38_101177</name>
</gene>
<sequence>MSAEKTLRTCEKGHQFYKSSDCKSCPICDKESKPETGFLSVVSSPVRRALLSEGIDTLEKLSEHTQKEILALHGIGPSSIPVLKASLEEENLDFKS</sequence>
<proteinExistence type="predicted"/>
<dbReference type="RefSeq" id="WP_106190282.1">
    <property type="nucleotide sequence ID" value="NZ_PVTO01000001.1"/>
</dbReference>
<dbReference type="Gene3D" id="1.10.150.20">
    <property type="entry name" value="5' to 3' exonuclease, C-terminal subdomain"/>
    <property type="match status" value="1"/>
</dbReference>
<evidence type="ECO:0000313" key="2">
    <source>
        <dbReference type="Proteomes" id="UP000238205"/>
    </source>
</evidence>
<dbReference type="SUPFAM" id="SSF47789">
    <property type="entry name" value="C-terminal domain of RNA polymerase alpha subunit"/>
    <property type="match status" value="1"/>
</dbReference>
<dbReference type="NCBIfam" id="NF005841">
    <property type="entry name" value="PRK07758.1"/>
    <property type="match status" value="1"/>
</dbReference>
<name>A0A2T0WC24_9LACT</name>
<accession>A0A2T0WC24</accession>